<dbReference type="GO" id="GO:0140359">
    <property type="term" value="F:ABC-type transporter activity"/>
    <property type="evidence" value="ECO:0007669"/>
    <property type="project" value="InterPro"/>
</dbReference>
<protein>
    <recommendedName>
        <fullName evidence="5">ABC transmembrane type-1 domain-containing protein</fullName>
    </recommendedName>
</protein>
<dbReference type="Gene3D" id="1.20.1560.10">
    <property type="entry name" value="ABC transporter type 1, transmembrane domain"/>
    <property type="match status" value="1"/>
</dbReference>
<dbReference type="PROSITE" id="PS50929">
    <property type="entry name" value="ABC_TM1F"/>
    <property type="match status" value="1"/>
</dbReference>
<feature type="transmembrane region" description="Helical" evidence="4">
    <location>
        <begin position="112"/>
        <end position="133"/>
    </location>
</feature>
<gene>
    <name evidence="6" type="ORF">LCGC14_3024000</name>
</gene>
<dbReference type="EMBL" id="LAZR01062953">
    <property type="protein sequence ID" value="KKK60474.1"/>
    <property type="molecule type" value="Genomic_DNA"/>
</dbReference>
<feature type="non-terminal residue" evidence="6">
    <location>
        <position position="360"/>
    </location>
</feature>
<feature type="transmembrane region" description="Helical" evidence="4">
    <location>
        <begin position="186"/>
        <end position="205"/>
    </location>
</feature>
<dbReference type="GO" id="GO:0016020">
    <property type="term" value="C:membrane"/>
    <property type="evidence" value="ECO:0007669"/>
    <property type="project" value="InterPro"/>
</dbReference>
<evidence type="ECO:0000256" key="3">
    <source>
        <dbReference type="ARBA" id="ARBA00023136"/>
    </source>
</evidence>
<accession>A0A0F8Z242</accession>
<keyword evidence="2 4" id="KW-1133">Transmembrane helix</keyword>
<dbReference type="InterPro" id="IPR036640">
    <property type="entry name" value="ABC1_TM_sf"/>
</dbReference>
<evidence type="ECO:0000256" key="4">
    <source>
        <dbReference type="SAM" id="Phobius"/>
    </source>
</evidence>
<sequence>YVVLHVILIWAPLALILVVLIRVTQGLAKRATNVSGKRSGTVLQSGLPGSVFQLIFRHTRRDQFNLVVLGLISLPILYATLELPKRIINRAIDGPEHTAFMFGLKLTQTEHLFFLCGVYLVAIMTSGLLKYGLNVYKGKVGERLLRRLRLNIYYRWRGGSGTEQRSEVIPIIMQEVEPIGGFASEAFALPVFQGGTFLTILVFMFLQDPYLGAAAIALLPLQLALIPRLQRKVNVLARARMGEVRYLSGQLGSQATTDSLIGIHSKAVGGSLKEIERIRLSIHRAKFFAKSLNNFLSSLTPFFFYAIGGYLVINGKLSLGGLVAVIAAYKDFSAPLSELFRYYQSREDVKIRYEGVDEFL</sequence>
<evidence type="ECO:0000256" key="2">
    <source>
        <dbReference type="ARBA" id="ARBA00022989"/>
    </source>
</evidence>
<reference evidence="6" key="1">
    <citation type="journal article" date="2015" name="Nature">
        <title>Complex archaea that bridge the gap between prokaryotes and eukaryotes.</title>
        <authorList>
            <person name="Spang A."/>
            <person name="Saw J.H."/>
            <person name="Jorgensen S.L."/>
            <person name="Zaremba-Niedzwiedzka K."/>
            <person name="Martijn J."/>
            <person name="Lind A.E."/>
            <person name="van Eijk R."/>
            <person name="Schleper C."/>
            <person name="Guy L."/>
            <person name="Ettema T.J."/>
        </authorList>
    </citation>
    <scope>NUCLEOTIDE SEQUENCE</scope>
</reference>
<organism evidence="6">
    <name type="scientific">marine sediment metagenome</name>
    <dbReference type="NCBI Taxonomy" id="412755"/>
    <lineage>
        <taxon>unclassified sequences</taxon>
        <taxon>metagenomes</taxon>
        <taxon>ecological metagenomes</taxon>
    </lineage>
</organism>
<keyword evidence="1 4" id="KW-0812">Transmembrane</keyword>
<feature type="domain" description="ABC transmembrane type-1" evidence="5">
    <location>
        <begin position="85"/>
        <end position="348"/>
    </location>
</feature>
<feature type="transmembrane region" description="Helical" evidence="4">
    <location>
        <begin position="211"/>
        <end position="229"/>
    </location>
</feature>
<feature type="transmembrane region" description="Helical" evidence="4">
    <location>
        <begin position="6"/>
        <end position="23"/>
    </location>
</feature>
<name>A0A0F8Z242_9ZZZZ</name>
<dbReference type="GO" id="GO:0005524">
    <property type="term" value="F:ATP binding"/>
    <property type="evidence" value="ECO:0007669"/>
    <property type="project" value="InterPro"/>
</dbReference>
<dbReference type="InterPro" id="IPR011527">
    <property type="entry name" value="ABC1_TM_dom"/>
</dbReference>
<dbReference type="SUPFAM" id="SSF90123">
    <property type="entry name" value="ABC transporter transmembrane region"/>
    <property type="match status" value="1"/>
</dbReference>
<keyword evidence="3 4" id="KW-0472">Membrane</keyword>
<evidence type="ECO:0000259" key="5">
    <source>
        <dbReference type="PROSITE" id="PS50929"/>
    </source>
</evidence>
<evidence type="ECO:0000256" key="1">
    <source>
        <dbReference type="ARBA" id="ARBA00022692"/>
    </source>
</evidence>
<proteinExistence type="predicted"/>
<comment type="caution">
    <text evidence="6">The sequence shown here is derived from an EMBL/GenBank/DDBJ whole genome shotgun (WGS) entry which is preliminary data.</text>
</comment>
<feature type="transmembrane region" description="Helical" evidence="4">
    <location>
        <begin position="292"/>
        <end position="313"/>
    </location>
</feature>
<dbReference type="AlphaFoldDB" id="A0A0F8Z242"/>
<feature type="transmembrane region" description="Helical" evidence="4">
    <location>
        <begin position="64"/>
        <end position="81"/>
    </location>
</feature>
<evidence type="ECO:0000313" key="6">
    <source>
        <dbReference type="EMBL" id="KKK60474.1"/>
    </source>
</evidence>
<feature type="non-terminal residue" evidence="6">
    <location>
        <position position="1"/>
    </location>
</feature>